<dbReference type="PANTHER" id="PTHR45138:SF9">
    <property type="entry name" value="DIGUANYLATE CYCLASE DGCM-RELATED"/>
    <property type="match status" value="1"/>
</dbReference>
<dbReference type="PANTHER" id="PTHR45138">
    <property type="entry name" value="REGULATORY COMPONENTS OF SENSORY TRANSDUCTION SYSTEM"/>
    <property type="match status" value="1"/>
</dbReference>
<dbReference type="GO" id="GO:0043709">
    <property type="term" value="P:cell adhesion involved in single-species biofilm formation"/>
    <property type="evidence" value="ECO:0007669"/>
    <property type="project" value="TreeGrafter"/>
</dbReference>
<dbReference type="Proteomes" id="UP000619743">
    <property type="component" value="Unassembled WGS sequence"/>
</dbReference>
<protein>
    <recommendedName>
        <fullName evidence="2">diguanylate cyclase</fullName>
        <ecNumber evidence="2">2.7.7.65</ecNumber>
    </recommendedName>
</protein>
<dbReference type="SUPFAM" id="SSF55073">
    <property type="entry name" value="Nucleotide cyclase"/>
    <property type="match status" value="1"/>
</dbReference>
<keyword evidence="5" id="KW-0812">Transmembrane</keyword>
<dbReference type="GO" id="GO:0005886">
    <property type="term" value="C:plasma membrane"/>
    <property type="evidence" value="ECO:0007669"/>
    <property type="project" value="TreeGrafter"/>
</dbReference>
<dbReference type="InterPro" id="IPR019734">
    <property type="entry name" value="TPR_rpt"/>
</dbReference>
<feature type="domain" description="GGDEF" evidence="7">
    <location>
        <begin position="449"/>
        <end position="582"/>
    </location>
</feature>
<name>A0A8J2U232_9GAMM</name>
<evidence type="ECO:0000256" key="4">
    <source>
        <dbReference type="SAM" id="Coils"/>
    </source>
</evidence>
<dbReference type="Pfam" id="PF00990">
    <property type="entry name" value="GGDEF"/>
    <property type="match status" value="1"/>
</dbReference>
<evidence type="ECO:0000256" key="1">
    <source>
        <dbReference type="ARBA" id="ARBA00001946"/>
    </source>
</evidence>
<keyword evidence="4" id="KW-0175">Coiled coil</keyword>
<dbReference type="NCBIfam" id="TIGR00254">
    <property type="entry name" value="GGDEF"/>
    <property type="match status" value="1"/>
</dbReference>
<sequence>MHLISKFAKSWYLLVLLLSSSAIAKAEQQDFSTISTPELIDSAVALRSSNIEHLAAMIAELESRPLVGAQASYLAYLQGYYLTLHGRFAEAEPSLASLATQTRSIDVAILVNISLVNVYTATADWPNGLAAANRLTKLVSRVSESNNLNHYALAVIAQFFNHIEQYELGYQYAKKLVELNLSGRLGCAAGMFLINASNHLDLPRGDSALLETTLKVCSEMALLSLPAKLIASERYLLDQQPKAIVELLEPHLAEFEQSDTLLNFIEIHYLLASAYLQLNQVGQAEAMLERLTTLTEADVNLAKLADGYLLLADIRQQQGNAEQALALMRQHLQLRERHLSNATSKRLAYQLAQQQIAEKESEIQALNDKNELLKTQEQLFEAQRANDRQFIAALCVALLLLGMFLYRSRATQNKLKQLAAFDSLTSIHNRGHFTRLAERALSYAEDNKQAVSMVLFDLDHFKNINDTYGHARGDWVLQQVAKSCQKLTRRNDLFARIGGEEFCLLLLGCDHKRAQEVAEKYRQTINAIDAGSPGFEAIISASFGISDNRLSGYGLDRMLADADEAMYRAKSAGRNRLTVFELPSRRKSQIKTPPNPASS</sequence>
<feature type="signal peptide" evidence="6">
    <location>
        <begin position="1"/>
        <end position="24"/>
    </location>
</feature>
<dbReference type="InterPro" id="IPR050469">
    <property type="entry name" value="Diguanylate_Cyclase"/>
</dbReference>
<evidence type="ECO:0000256" key="2">
    <source>
        <dbReference type="ARBA" id="ARBA00012528"/>
    </source>
</evidence>
<dbReference type="Gene3D" id="1.25.40.10">
    <property type="entry name" value="Tetratricopeptide repeat domain"/>
    <property type="match status" value="1"/>
</dbReference>
<comment type="catalytic activity">
    <reaction evidence="3">
        <text>2 GTP = 3',3'-c-di-GMP + 2 diphosphate</text>
        <dbReference type="Rhea" id="RHEA:24898"/>
        <dbReference type="ChEBI" id="CHEBI:33019"/>
        <dbReference type="ChEBI" id="CHEBI:37565"/>
        <dbReference type="ChEBI" id="CHEBI:58805"/>
        <dbReference type="EC" id="2.7.7.65"/>
    </reaction>
</comment>
<dbReference type="GO" id="GO:0052621">
    <property type="term" value="F:diguanylate cyclase activity"/>
    <property type="evidence" value="ECO:0007669"/>
    <property type="project" value="UniProtKB-EC"/>
</dbReference>
<dbReference type="Gene3D" id="3.30.70.270">
    <property type="match status" value="1"/>
</dbReference>
<dbReference type="InterPro" id="IPR043128">
    <property type="entry name" value="Rev_trsase/Diguanyl_cyclase"/>
</dbReference>
<reference evidence="9" key="1">
    <citation type="journal article" date="2019" name="Int. J. Syst. Evol. Microbiol.">
        <title>The Global Catalogue of Microorganisms (GCM) 10K type strain sequencing project: providing services to taxonomists for standard genome sequencing and annotation.</title>
        <authorList>
            <consortium name="The Broad Institute Genomics Platform"/>
            <consortium name="The Broad Institute Genome Sequencing Center for Infectious Disease"/>
            <person name="Wu L."/>
            <person name="Ma J."/>
        </authorList>
    </citation>
    <scope>NUCLEOTIDE SEQUENCE [LARGE SCALE GENOMIC DNA]</scope>
    <source>
        <strain evidence="9">CGMCC 1.10130</strain>
    </source>
</reference>
<organism evidence="8 9">
    <name type="scientific">Neiella marina</name>
    <dbReference type="NCBI Taxonomy" id="508461"/>
    <lineage>
        <taxon>Bacteria</taxon>
        <taxon>Pseudomonadati</taxon>
        <taxon>Pseudomonadota</taxon>
        <taxon>Gammaproteobacteria</taxon>
        <taxon>Alteromonadales</taxon>
        <taxon>Echinimonadaceae</taxon>
        <taxon>Neiella</taxon>
    </lineage>
</organism>
<dbReference type="EC" id="2.7.7.65" evidence="2"/>
<dbReference type="FunFam" id="3.30.70.270:FF:000001">
    <property type="entry name" value="Diguanylate cyclase domain protein"/>
    <property type="match status" value="1"/>
</dbReference>
<evidence type="ECO:0000256" key="6">
    <source>
        <dbReference type="SAM" id="SignalP"/>
    </source>
</evidence>
<evidence type="ECO:0000256" key="3">
    <source>
        <dbReference type="ARBA" id="ARBA00034247"/>
    </source>
</evidence>
<dbReference type="AlphaFoldDB" id="A0A8J2U232"/>
<proteinExistence type="predicted"/>
<gene>
    <name evidence="8" type="ORF">GCM10011369_03280</name>
</gene>
<evidence type="ECO:0000256" key="5">
    <source>
        <dbReference type="SAM" id="Phobius"/>
    </source>
</evidence>
<feature type="coiled-coil region" evidence="4">
    <location>
        <begin position="349"/>
        <end position="383"/>
    </location>
</feature>
<keyword evidence="9" id="KW-1185">Reference proteome</keyword>
<accession>A0A8J2U232</accession>
<evidence type="ECO:0000313" key="8">
    <source>
        <dbReference type="EMBL" id="GGA65189.1"/>
    </source>
</evidence>
<dbReference type="InterPro" id="IPR000160">
    <property type="entry name" value="GGDEF_dom"/>
</dbReference>
<dbReference type="SMART" id="SM00267">
    <property type="entry name" value="GGDEF"/>
    <property type="match status" value="1"/>
</dbReference>
<keyword evidence="6" id="KW-0732">Signal</keyword>
<dbReference type="EMBL" id="BMDX01000001">
    <property type="protein sequence ID" value="GGA65189.1"/>
    <property type="molecule type" value="Genomic_DNA"/>
</dbReference>
<keyword evidence="5" id="KW-0472">Membrane</keyword>
<dbReference type="InterPro" id="IPR011990">
    <property type="entry name" value="TPR-like_helical_dom_sf"/>
</dbReference>
<dbReference type="GO" id="GO:1902201">
    <property type="term" value="P:negative regulation of bacterial-type flagellum-dependent cell motility"/>
    <property type="evidence" value="ECO:0007669"/>
    <property type="project" value="TreeGrafter"/>
</dbReference>
<dbReference type="InterPro" id="IPR029787">
    <property type="entry name" value="Nucleotide_cyclase"/>
</dbReference>
<comment type="caution">
    <text evidence="8">The sequence shown here is derived from an EMBL/GenBank/DDBJ whole genome shotgun (WGS) entry which is preliminary data.</text>
</comment>
<dbReference type="SMART" id="SM00028">
    <property type="entry name" value="TPR"/>
    <property type="match status" value="2"/>
</dbReference>
<feature type="chain" id="PRO_5035312952" description="diguanylate cyclase" evidence="6">
    <location>
        <begin position="25"/>
        <end position="599"/>
    </location>
</feature>
<dbReference type="SUPFAM" id="SSF48452">
    <property type="entry name" value="TPR-like"/>
    <property type="match status" value="1"/>
</dbReference>
<dbReference type="CDD" id="cd01949">
    <property type="entry name" value="GGDEF"/>
    <property type="match status" value="1"/>
</dbReference>
<dbReference type="PROSITE" id="PS50887">
    <property type="entry name" value="GGDEF"/>
    <property type="match status" value="1"/>
</dbReference>
<keyword evidence="5" id="KW-1133">Transmembrane helix</keyword>
<evidence type="ECO:0000259" key="7">
    <source>
        <dbReference type="PROSITE" id="PS50887"/>
    </source>
</evidence>
<evidence type="ECO:0000313" key="9">
    <source>
        <dbReference type="Proteomes" id="UP000619743"/>
    </source>
</evidence>
<feature type="transmembrane region" description="Helical" evidence="5">
    <location>
        <begin position="390"/>
        <end position="406"/>
    </location>
</feature>
<comment type="cofactor">
    <cofactor evidence="1">
        <name>Mg(2+)</name>
        <dbReference type="ChEBI" id="CHEBI:18420"/>
    </cofactor>
</comment>